<organism evidence="1 2">
    <name type="scientific">Ambrosiozyma monospora</name>
    <name type="common">Yeast</name>
    <name type="synonym">Endomycopsis monosporus</name>
    <dbReference type="NCBI Taxonomy" id="43982"/>
    <lineage>
        <taxon>Eukaryota</taxon>
        <taxon>Fungi</taxon>
        <taxon>Dikarya</taxon>
        <taxon>Ascomycota</taxon>
        <taxon>Saccharomycotina</taxon>
        <taxon>Pichiomycetes</taxon>
        <taxon>Pichiales</taxon>
        <taxon>Pichiaceae</taxon>
        <taxon>Ambrosiozyma</taxon>
    </lineage>
</organism>
<reference evidence="1" key="1">
    <citation type="submission" date="2023-04" db="EMBL/GenBank/DDBJ databases">
        <title>Ambrosiozyma monospora NBRC 10751.</title>
        <authorList>
            <person name="Ichikawa N."/>
            <person name="Sato H."/>
            <person name="Tonouchi N."/>
        </authorList>
    </citation>
    <scope>NUCLEOTIDE SEQUENCE</scope>
    <source>
        <strain evidence="1">NBRC 10751</strain>
    </source>
</reference>
<evidence type="ECO:0000313" key="2">
    <source>
        <dbReference type="Proteomes" id="UP001165064"/>
    </source>
</evidence>
<gene>
    <name evidence="1" type="ORF">Amon02_001235500</name>
</gene>
<protein>
    <submittedName>
        <fullName evidence="1">Unnamed protein product</fullName>
    </submittedName>
</protein>
<comment type="caution">
    <text evidence="1">The sequence shown here is derived from an EMBL/GenBank/DDBJ whole genome shotgun (WGS) entry which is preliminary data.</text>
</comment>
<name>A0ACB5UAI0_AMBMO</name>
<dbReference type="EMBL" id="BSXS01014448">
    <property type="protein sequence ID" value="GMF05489.1"/>
    <property type="molecule type" value="Genomic_DNA"/>
</dbReference>
<accession>A0ACB5UAI0</accession>
<evidence type="ECO:0000313" key="1">
    <source>
        <dbReference type="EMBL" id="GMF05489.1"/>
    </source>
</evidence>
<sequence>MRPSRSENKQVSQETNSSSEHSNNSKSTTVENNQELSDVETDKMEGLDEKESDLEKLAGETQKRKLNETGDEADFDSHKRIKKDADDDDDEEDDENDEHSDHDIKKEEEDEQAEKEATRLQAIEELKDIETDFAKLKDKKILKTRLKDV</sequence>
<keyword evidence="2" id="KW-1185">Reference proteome</keyword>
<dbReference type="Proteomes" id="UP001165064">
    <property type="component" value="Unassembled WGS sequence"/>
</dbReference>
<proteinExistence type="predicted"/>